<dbReference type="Proteomes" id="UP001165678">
    <property type="component" value="Unassembled WGS sequence"/>
</dbReference>
<evidence type="ECO:0000313" key="3">
    <source>
        <dbReference type="Proteomes" id="UP001165678"/>
    </source>
</evidence>
<dbReference type="RefSeq" id="WP_265896237.1">
    <property type="nucleotide sequence ID" value="NZ_JAPIVE010000002.1"/>
</dbReference>
<protein>
    <submittedName>
        <fullName evidence="2">Uncharacterized protein</fullName>
    </submittedName>
</protein>
<sequence length="123" mass="13467">MAQQRSTPQPPLSETDIDYEPPVTASDDDVQGDAMSGTADTMDAEQLPQEFEDEASMAVTGGRDRDEALLEEKERQLENELEVTDADAEGIEGNIKSLDFNDDDDMSAVTPSDAEDDEDRLPN</sequence>
<evidence type="ECO:0000256" key="1">
    <source>
        <dbReference type="SAM" id="MobiDB-lite"/>
    </source>
</evidence>
<feature type="compositionally biased region" description="Acidic residues" evidence="1">
    <location>
        <begin position="113"/>
        <end position="123"/>
    </location>
</feature>
<dbReference type="AlphaFoldDB" id="A0AA42CXX9"/>
<dbReference type="EMBL" id="JAPIVE010000002">
    <property type="protein sequence ID" value="MCX2524408.1"/>
    <property type="molecule type" value="Genomic_DNA"/>
</dbReference>
<evidence type="ECO:0000313" key="2">
    <source>
        <dbReference type="EMBL" id="MCX2524408.1"/>
    </source>
</evidence>
<reference evidence="2" key="1">
    <citation type="submission" date="2022-11" db="EMBL/GenBank/DDBJ databases">
        <title>Larsenimonas rhizosphaerae sp. nov., isolated from a tidal mudflat.</title>
        <authorList>
            <person name="Lee S.D."/>
            <person name="Kim I.S."/>
        </authorList>
    </citation>
    <scope>NUCLEOTIDE SEQUENCE</scope>
    <source>
        <strain evidence="2">GH2-1</strain>
    </source>
</reference>
<feature type="compositionally biased region" description="Acidic residues" evidence="1">
    <location>
        <begin position="79"/>
        <end position="90"/>
    </location>
</feature>
<feature type="region of interest" description="Disordered" evidence="1">
    <location>
        <begin position="1"/>
        <end position="40"/>
    </location>
</feature>
<name>A0AA42CXX9_9GAMM</name>
<keyword evidence="3" id="KW-1185">Reference proteome</keyword>
<accession>A0AA42CXX9</accession>
<organism evidence="2 3">
    <name type="scientific">Larsenimonas rhizosphaerae</name>
    <dbReference type="NCBI Taxonomy" id="2944682"/>
    <lineage>
        <taxon>Bacteria</taxon>
        <taxon>Pseudomonadati</taxon>
        <taxon>Pseudomonadota</taxon>
        <taxon>Gammaproteobacteria</taxon>
        <taxon>Oceanospirillales</taxon>
        <taxon>Halomonadaceae</taxon>
        <taxon>Larsenimonas</taxon>
    </lineage>
</organism>
<proteinExistence type="predicted"/>
<gene>
    <name evidence="2" type="ORF">OQ287_09150</name>
</gene>
<comment type="caution">
    <text evidence="2">The sequence shown here is derived from an EMBL/GenBank/DDBJ whole genome shotgun (WGS) entry which is preliminary data.</text>
</comment>
<feature type="region of interest" description="Disordered" evidence="1">
    <location>
        <begin position="77"/>
        <end position="123"/>
    </location>
</feature>